<feature type="region of interest" description="Disordered" evidence="1">
    <location>
        <begin position="134"/>
        <end position="168"/>
    </location>
</feature>
<evidence type="ECO:0000259" key="2">
    <source>
        <dbReference type="Pfam" id="PF16558"/>
    </source>
</evidence>
<accession>A0ABQ7QJA3</accession>
<dbReference type="EMBL" id="JAHIBW010000013">
    <property type="protein sequence ID" value="KAG7305262.1"/>
    <property type="molecule type" value="Genomic_DNA"/>
</dbReference>
<feature type="domain" description="Ubiquitin-protein ligase E3A N-terminal zinc-binding" evidence="2">
    <location>
        <begin position="50"/>
        <end position="104"/>
    </location>
</feature>
<name>A0ABQ7QJA3_PLUXY</name>
<feature type="compositionally biased region" description="Low complexity" evidence="1">
    <location>
        <begin position="13"/>
        <end position="29"/>
    </location>
</feature>
<feature type="compositionally biased region" description="Basic and acidic residues" evidence="1">
    <location>
        <begin position="1"/>
        <end position="12"/>
    </location>
</feature>
<comment type="caution">
    <text evidence="3">The sequence shown here is derived from an EMBL/GenBank/DDBJ whole genome shotgun (WGS) entry which is preliminary data.</text>
</comment>
<evidence type="ECO:0000313" key="4">
    <source>
        <dbReference type="Proteomes" id="UP000823941"/>
    </source>
</evidence>
<keyword evidence="4" id="KW-1185">Reference proteome</keyword>
<evidence type="ECO:0000256" key="1">
    <source>
        <dbReference type="SAM" id="MobiDB-lite"/>
    </source>
</evidence>
<dbReference type="Pfam" id="PF16558">
    <property type="entry name" value="AZUL"/>
    <property type="match status" value="1"/>
</dbReference>
<sequence length="335" mass="35734">MSSKRETDEASRLSEASSSSNNSAAAVSEGGIPPACESEDPREVMKRAAAKQLIERYFYQLVDGCGDPHCDNQHCASSSESRSLSPNEAAAEAIKLFYKEARLCGGQPNKVRRTDEDKPHTCFSLPCTTSGELIGDATNSSSAESSQPSHTVLETSQKTSQPEDVGTVSHNNGAVLTEQRMSELCAECLRSQRAQPLVRALGEAFSQPALLARCFQGSAKGSGTQDGATAAAGVSDPDKDVDSAARPGPDLDACQRAFQHLAKVPSDYYSGALATALTALAESLTIDLRATRRLRLREVVACLAIVFELPELDCDEYLEVALPALCRVAEHLPVK</sequence>
<feature type="region of interest" description="Disordered" evidence="1">
    <location>
        <begin position="221"/>
        <end position="246"/>
    </location>
</feature>
<feature type="region of interest" description="Disordered" evidence="1">
    <location>
        <begin position="1"/>
        <end position="45"/>
    </location>
</feature>
<evidence type="ECO:0000313" key="3">
    <source>
        <dbReference type="EMBL" id="KAG7305262.1"/>
    </source>
</evidence>
<proteinExistence type="predicted"/>
<dbReference type="InterPro" id="IPR042556">
    <property type="entry name" value="AZUL_sf"/>
</dbReference>
<protein>
    <recommendedName>
        <fullName evidence="2">Ubiquitin-protein ligase E3A N-terminal zinc-binding domain-containing protein</fullName>
    </recommendedName>
</protein>
<feature type="non-terminal residue" evidence="3">
    <location>
        <position position="335"/>
    </location>
</feature>
<dbReference type="InterPro" id="IPR032353">
    <property type="entry name" value="AZUL"/>
</dbReference>
<dbReference type="Proteomes" id="UP000823941">
    <property type="component" value="Chromosome 13"/>
</dbReference>
<organism evidence="3 4">
    <name type="scientific">Plutella xylostella</name>
    <name type="common">Diamondback moth</name>
    <name type="synonym">Plutella maculipennis</name>
    <dbReference type="NCBI Taxonomy" id="51655"/>
    <lineage>
        <taxon>Eukaryota</taxon>
        <taxon>Metazoa</taxon>
        <taxon>Ecdysozoa</taxon>
        <taxon>Arthropoda</taxon>
        <taxon>Hexapoda</taxon>
        <taxon>Insecta</taxon>
        <taxon>Pterygota</taxon>
        <taxon>Neoptera</taxon>
        <taxon>Endopterygota</taxon>
        <taxon>Lepidoptera</taxon>
        <taxon>Glossata</taxon>
        <taxon>Ditrysia</taxon>
        <taxon>Yponomeutoidea</taxon>
        <taxon>Plutellidae</taxon>
        <taxon>Plutella</taxon>
    </lineage>
</organism>
<reference evidence="3 4" key="1">
    <citation type="submission" date="2021-06" db="EMBL/GenBank/DDBJ databases">
        <title>A haploid diamondback moth (Plutella xylostella L.) genome assembly resolves 31 chromosomes and identifies a diamide resistance mutation.</title>
        <authorList>
            <person name="Ward C.M."/>
            <person name="Perry K.D."/>
            <person name="Baker G."/>
            <person name="Powis K."/>
            <person name="Heckel D.G."/>
            <person name="Baxter S.W."/>
        </authorList>
    </citation>
    <scope>NUCLEOTIDE SEQUENCE [LARGE SCALE GENOMIC DNA]</scope>
    <source>
        <strain evidence="3 4">LV</strain>
        <tissue evidence="3">Single pupa</tissue>
    </source>
</reference>
<gene>
    <name evidence="3" type="ORF">JYU34_009306</name>
</gene>
<dbReference type="Gene3D" id="6.10.130.10">
    <property type="entry name" value="Ubiquitin-protein ligase E3A, N-terminal zinc-binding domain (AZUL)"/>
    <property type="match status" value="1"/>
</dbReference>